<dbReference type="Proteomes" id="UP000249829">
    <property type="component" value="Unassembled WGS sequence"/>
</dbReference>
<feature type="compositionally biased region" description="Polar residues" evidence="1">
    <location>
        <begin position="1"/>
        <end position="12"/>
    </location>
</feature>
<proteinExistence type="predicted"/>
<feature type="compositionally biased region" description="Low complexity" evidence="1">
    <location>
        <begin position="92"/>
        <end position="103"/>
    </location>
</feature>
<dbReference type="AlphaFoldDB" id="A0A2V5GX76"/>
<keyword evidence="3" id="KW-1185">Reference proteome</keyword>
<evidence type="ECO:0000313" key="3">
    <source>
        <dbReference type="Proteomes" id="UP000249829"/>
    </source>
</evidence>
<sequence>MPASSQHPSNETKYLMPMLPLKPQHRPVPPEILLPHPGIAQIRPHRHPPMHLVPETSRPDAARSASRQTPAPSPGPFPATRAAHAARRSSSRPRGQSSPGGWPRQQRRGFGMCWTSPVRGLFRPRRTVSLSKGPLLGWKDWG</sequence>
<dbReference type="EMBL" id="KZ825232">
    <property type="protein sequence ID" value="PYI13734.1"/>
    <property type="molecule type" value="Genomic_DNA"/>
</dbReference>
<evidence type="ECO:0000313" key="2">
    <source>
        <dbReference type="EMBL" id="PYI13734.1"/>
    </source>
</evidence>
<name>A0A2V5GX76_ASPV1</name>
<evidence type="ECO:0000256" key="1">
    <source>
        <dbReference type="SAM" id="MobiDB-lite"/>
    </source>
</evidence>
<organism evidence="2 3">
    <name type="scientific">Aspergillus violaceofuscus (strain CBS 115571)</name>
    <dbReference type="NCBI Taxonomy" id="1450538"/>
    <lineage>
        <taxon>Eukaryota</taxon>
        <taxon>Fungi</taxon>
        <taxon>Dikarya</taxon>
        <taxon>Ascomycota</taxon>
        <taxon>Pezizomycotina</taxon>
        <taxon>Eurotiomycetes</taxon>
        <taxon>Eurotiomycetidae</taxon>
        <taxon>Eurotiales</taxon>
        <taxon>Aspergillaceae</taxon>
        <taxon>Aspergillus</taxon>
    </lineage>
</organism>
<protein>
    <submittedName>
        <fullName evidence="2">Uncharacterized protein</fullName>
    </submittedName>
</protein>
<gene>
    <name evidence="2" type="ORF">BO99DRAFT_46545</name>
</gene>
<accession>A0A2V5GX76</accession>
<reference evidence="2 3" key="1">
    <citation type="submission" date="2018-02" db="EMBL/GenBank/DDBJ databases">
        <title>The genomes of Aspergillus section Nigri reveals drivers in fungal speciation.</title>
        <authorList>
            <consortium name="DOE Joint Genome Institute"/>
            <person name="Vesth T.C."/>
            <person name="Nybo J."/>
            <person name="Theobald S."/>
            <person name="Brandl J."/>
            <person name="Frisvad J.C."/>
            <person name="Nielsen K.F."/>
            <person name="Lyhne E.K."/>
            <person name="Kogle M.E."/>
            <person name="Kuo A."/>
            <person name="Riley R."/>
            <person name="Clum A."/>
            <person name="Nolan M."/>
            <person name="Lipzen A."/>
            <person name="Salamov A."/>
            <person name="Henrissat B."/>
            <person name="Wiebenga A."/>
            <person name="De vries R.P."/>
            <person name="Grigoriev I.V."/>
            <person name="Mortensen U.H."/>
            <person name="Andersen M.R."/>
            <person name="Baker S.E."/>
        </authorList>
    </citation>
    <scope>NUCLEOTIDE SEQUENCE [LARGE SCALE GENOMIC DNA]</scope>
    <source>
        <strain evidence="2 3">CBS 115571</strain>
    </source>
</reference>
<feature type="region of interest" description="Disordered" evidence="1">
    <location>
        <begin position="1"/>
        <end position="111"/>
    </location>
</feature>